<accession>A0A4Q7XK81</accession>
<comment type="caution">
    <text evidence="2">The sequence shown here is derived from an EMBL/GenBank/DDBJ whole genome shotgun (WGS) entry which is preliminary data.</text>
</comment>
<dbReference type="InterPro" id="IPR000182">
    <property type="entry name" value="GNAT_dom"/>
</dbReference>
<dbReference type="InterPro" id="IPR016181">
    <property type="entry name" value="Acyl_CoA_acyltransferase"/>
</dbReference>
<evidence type="ECO:0000313" key="3">
    <source>
        <dbReference type="Proteomes" id="UP000292027"/>
    </source>
</evidence>
<dbReference type="Pfam" id="PF00583">
    <property type="entry name" value="Acetyltransf_1"/>
    <property type="match status" value="1"/>
</dbReference>
<dbReference type="SUPFAM" id="SSF55729">
    <property type="entry name" value="Acyl-CoA N-acyltransferases (Nat)"/>
    <property type="match status" value="1"/>
</dbReference>
<proteinExistence type="predicted"/>
<keyword evidence="2" id="KW-0689">Ribosomal protein</keyword>
<dbReference type="GO" id="GO:0005840">
    <property type="term" value="C:ribosome"/>
    <property type="evidence" value="ECO:0007669"/>
    <property type="project" value="UniProtKB-KW"/>
</dbReference>
<dbReference type="PROSITE" id="PS51186">
    <property type="entry name" value="GNAT"/>
    <property type="match status" value="1"/>
</dbReference>
<sequence>MRQQLISVGAAVQTARMLDDPALLDNHLAFLAAHRGAVRRSAAAIEVVGESGEFSAWIPLSATAELPAGTSTVRLVPWSGAGWAERLTAAGFEPAEVLVHMEASAGPVEGDPIAAIDSDADAVGFAEVQSAAFLEVGEPDYDWWQKMFVERAVQNYRAPDQSLYLLRVDGEPASSTLVLRTGSVVGVYAVATKPQYRGRGLATALLAQARRDAAGGRLTLQVVEGSDAERLNLKLGFRPAFRSPHFRPSH</sequence>
<evidence type="ECO:0000313" key="2">
    <source>
        <dbReference type="EMBL" id="RZU24257.1"/>
    </source>
</evidence>
<reference evidence="2 3" key="1">
    <citation type="journal article" date="2015" name="Stand. Genomic Sci.">
        <title>Genomic Encyclopedia of Bacterial and Archaeal Type Strains, Phase III: the genomes of soil and plant-associated and newly described type strains.</title>
        <authorList>
            <person name="Whitman W.B."/>
            <person name="Woyke T."/>
            <person name="Klenk H.P."/>
            <person name="Zhou Y."/>
            <person name="Lilburn T.G."/>
            <person name="Beck B.J."/>
            <person name="De Vos P."/>
            <person name="Vandamme P."/>
            <person name="Eisen J.A."/>
            <person name="Garrity G."/>
            <person name="Hugenholtz P."/>
            <person name="Kyrpides N.C."/>
        </authorList>
    </citation>
    <scope>NUCLEOTIDE SEQUENCE [LARGE SCALE GENOMIC DNA]</scope>
    <source>
        <strain evidence="2 3">VKM Ac-2540</strain>
    </source>
</reference>
<keyword evidence="3" id="KW-1185">Reference proteome</keyword>
<keyword evidence="2" id="KW-0687">Ribonucleoprotein</keyword>
<protein>
    <submittedName>
        <fullName evidence="2">Ribosomal protein S18 acetylase RimI-like enzyme</fullName>
    </submittedName>
</protein>
<dbReference type="EMBL" id="SHKR01000002">
    <property type="protein sequence ID" value="RZU24257.1"/>
    <property type="molecule type" value="Genomic_DNA"/>
</dbReference>
<evidence type="ECO:0000259" key="1">
    <source>
        <dbReference type="PROSITE" id="PS51186"/>
    </source>
</evidence>
<feature type="domain" description="N-acetyltransferase" evidence="1">
    <location>
        <begin position="120"/>
        <end position="250"/>
    </location>
</feature>
<name>A0A4Q7XK81_9ACTN</name>
<dbReference type="Gene3D" id="3.40.630.30">
    <property type="match status" value="1"/>
</dbReference>
<organism evidence="2 3">
    <name type="scientific">Kribbella rubisoli</name>
    <dbReference type="NCBI Taxonomy" id="3075929"/>
    <lineage>
        <taxon>Bacteria</taxon>
        <taxon>Bacillati</taxon>
        <taxon>Actinomycetota</taxon>
        <taxon>Actinomycetes</taxon>
        <taxon>Propionibacteriales</taxon>
        <taxon>Kribbellaceae</taxon>
        <taxon>Kribbella</taxon>
    </lineage>
</organism>
<dbReference type="AlphaFoldDB" id="A0A4Q7XK81"/>
<dbReference type="Proteomes" id="UP000292027">
    <property type="component" value="Unassembled WGS sequence"/>
</dbReference>
<dbReference type="GO" id="GO:0016747">
    <property type="term" value="F:acyltransferase activity, transferring groups other than amino-acyl groups"/>
    <property type="evidence" value="ECO:0007669"/>
    <property type="project" value="InterPro"/>
</dbReference>
<dbReference type="CDD" id="cd04301">
    <property type="entry name" value="NAT_SF"/>
    <property type="match status" value="1"/>
</dbReference>
<gene>
    <name evidence="2" type="ORF">EV645_0215</name>
</gene>